<proteinExistence type="predicted"/>
<dbReference type="Proteomes" id="UP001208689">
    <property type="component" value="Chromosome"/>
</dbReference>
<name>A0ABY6HQK9_9ARCH</name>
<organism evidence="2 3">
    <name type="scientific">Candidatus Lokiarchaeum ossiferum</name>
    <dbReference type="NCBI Taxonomy" id="2951803"/>
    <lineage>
        <taxon>Archaea</taxon>
        <taxon>Promethearchaeati</taxon>
        <taxon>Promethearchaeota</taxon>
        <taxon>Promethearchaeia</taxon>
        <taxon>Promethearchaeales</taxon>
        <taxon>Promethearchaeaceae</taxon>
        <taxon>Candidatus Lokiarchaeum</taxon>
    </lineage>
</organism>
<evidence type="ECO:0000256" key="1">
    <source>
        <dbReference type="SAM" id="Coils"/>
    </source>
</evidence>
<keyword evidence="1" id="KW-0175">Coiled coil</keyword>
<evidence type="ECO:0000313" key="2">
    <source>
        <dbReference type="EMBL" id="UYP45177.1"/>
    </source>
</evidence>
<keyword evidence="3" id="KW-1185">Reference proteome</keyword>
<reference evidence="2" key="1">
    <citation type="submission" date="2022-09" db="EMBL/GenBank/DDBJ databases">
        <title>Actin cytoskeleton and complex cell architecture in an #Asgard archaeon.</title>
        <authorList>
            <person name="Ponce Toledo R.I."/>
            <person name="Schleper C."/>
            <person name="Rodrigues Oliveira T."/>
            <person name="Wollweber F."/>
            <person name="Xu J."/>
            <person name="Rittmann S."/>
            <person name="Klingl A."/>
            <person name="Pilhofer M."/>
        </authorList>
    </citation>
    <scope>NUCLEOTIDE SEQUENCE</scope>
    <source>
        <strain evidence="2">B-35</strain>
    </source>
</reference>
<protein>
    <recommendedName>
        <fullName evidence="4">Zinc ribbon domain-containing protein</fullName>
    </recommendedName>
</protein>
<evidence type="ECO:0000313" key="3">
    <source>
        <dbReference type="Proteomes" id="UP001208689"/>
    </source>
</evidence>
<dbReference type="PANTHER" id="PTHR21974">
    <property type="entry name" value="RE15880P"/>
    <property type="match status" value="1"/>
</dbReference>
<sequence length="389" mass="45315">MTELILCEKCGEEAHFNDTYCAYCGANLKIQKNAWKAINEPNNTTNLILDGQFLEVYYDLTAKLKNLENIDLGFDQHQQYFKQLSIELQASQEKLNTFHNFTEKELKDVEDLKKITWKSIKAGVKGNKDDLLKKEEAEYLNALNREESLKQDILELQKRYSIAKTEMEHLSRLKKQKYDYNIQLIRLIDQVCEGVPDPIEDKIEADLLQLKNQLQPISAERINLKNALGHISNAQQHFQFTLNKLGSAKGLSDWDTFFGGGFLADSMKHSRMAEARNGVQQAQRSLNRAYQLVPSLPKIRGAQVEEMNMFWDTFFDNIFSDLNAREKIIRSRHSVEQAFYETQQASQWLNSRIVEKQQIFQGINSKIQSKRQDLIRERKRMIENALKQQ</sequence>
<accession>A0ABY6HQK9</accession>
<gene>
    <name evidence="2" type="ORF">NEF87_001462</name>
</gene>
<dbReference type="PANTHER" id="PTHR21974:SF2">
    <property type="entry name" value="RE15880P"/>
    <property type="match status" value="1"/>
</dbReference>
<evidence type="ECO:0008006" key="4">
    <source>
        <dbReference type="Google" id="ProtNLM"/>
    </source>
</evidence>
<dbReference type="EMBL" id="CP104013">
    <property type="protein sequence ID" value="UYP45177.1"/>
    <property type="molecule type" value="Genomic_DNA"/>
</dbReference>
<feature type="coiled-coil region" evidence="1">
    <location>
        <begin position="132"/>
        <end position="173"/>
    </location>
</feature>